<evidence type="ECO:0000313" key="4">
    <source>
        <dbReference type="Proteomes" id="UP000886520"/>
    </source>
</evidence>
<dbReference type="SUPFAM" id="SSF52833">
    <property type="entry name" value="Thioredoxin-like"/>
    <property type="match status" value="1"/>
</dbReference>
<evidence type="ECO:0000313" key="3">
    <source>
        <dbReference type="EMBL" id="KAI5082589.1"/>
    </source>
</evidence>
<name>A0A9D4VA69_ADICA</name>
<dbReference type="OrthoDB" id="1629201at2759"/>
<sequence length="150" mass="16803">MCMRERERERERERMERVEELRGEAALQQLLACHVSIVLHFWSKGTHDSIDPLFVQLCVDTPQARFFRVEAEKQPEILAAFNVSITPYFIFLKDGETIDRLEGANPSELANKVSKLAGPRTLSMAAAPSSLGMAGGPTTIEAVQQNFKSP</sequence>
<dbReference type="AlphaFoldDB" id="A0A9D4VA69"/>
<proteinExistence type="predicted"/>
<gene>
    <name evidence="3" type="ORF">GOP47_0002332</name>
</gene>
<reference evidence="3" key="1">
    <citation type="submission" date="2021-01" db="EMBL/GenBank/DDBJ databases">
        <title>Adiantum capillus-veneris genome.</title>
        <authorList>
            <person name="Fang Y."/>
            <person name="Liao Q."/>
        </authorList>
    </citation>
    <scope>NUCLEOTIDE SEQUENCE</scope>
    <source>
        <strain evidence="3">H3</strain>
        <tissue evidence="3">Leaf</tissue>
    </source>
</reference>
<protein>
    <recommendedName>
        <fullName evidence="2">Thioredoxin domain-containing protein</fullName>
    </recommendedName>
</protein>
<keyword evidence="4" id="KW-1185">Reference proteome</keyword>
<evidence type="ECO:0000259" key="2">
    <source>
        <dbReference type="Pfam" id="PF00085"/>
    </source>
</evidence>
<comment type="caution">
    <text evidence="3">The sequence shown here is derived from an EMBL/GenBank/DDBJ whole genome shotgun (WGS) entry which is preliminary data.</text>
</comment>
<dbReference type="Pfam" id="PF00085">
    <property type="entry name" value="Thioredoxin"/>
    <property type="match status" value="1"/>
</dbReference>
<dbReference type="PANTHER" id="PTHR46115">
    <property type="entry name" value="THIOREDOXIN-LIKE PROTEIN 1"/>
    <property type="match status" value="1"/>
</dbReference>
<evidence type="ECO:0000256" key="1">
    <source>
        <dbReference type="ARBA" id="ARBA00023157"/>
    </source>
</evidence>
<accession>A0A9D4VA69</accession>
<dbReference type="InterPro" id="IPR036249">
    <property type="entry name" value="Thioredoxin-like_sf"/>
</dbReference>
<dbReference type="InterPro" id="IPR013766">
    <property type="entry name" value="Thioredoxin_domain"/>
</dbReference>
<dbReference type="Proteomes" id="UP000886520">
    <property type="component" value="Chromosome 2"/>
</dbReference>
<dbReference type="EMBL" id="JABFUD020000003">
    <property type="protein sequence ID" value="KAI5082589.1"/>
    <property type="molecule type" value="Genomic_DNA"/>
</dbReference>
<dbReference type="Gene3D" id="3.40.30.10">
    <property type="entry name" value="Glutaredoxin"/>
    <property type="match status" value="1"/>
</dbReference>
<feature type="domain" description="Thioredoxin" evidence="2">
    <location>
        <begin position="30"/>
        <end position="114"/>
    </location>
</feature>
<organism evidence="3 4">
    <name type="scientific">Adiantum capillus-veneris</name>
    <name type="common">Maidenhair fern</name>
    <dbReference type="NCBI Taxonomy" id="13818"/>
    <lineage>
        <taxon>Eukaryota</taxon>
        <taxon>Viridiplantae</taxon>
        <taxon>Streptophyta</taxon>
        <taxon>Embryophyta</taxon>
        <taxon>Tracheophyta</taxon>
        <taxon>Polypodiopsida</taxon>
        <taxon>Polypodiidae</taxon>
        <taxon>Polypodiales</taxon>
        <taxon>Pteridineae</taxon>
        <taxon>Pteridaceae</taxon>
        <taxon>Vittarioideae</taxon>
        <taxon>Adiantum</taxon>
    </lineage>
</organism>
<keyword evidence="1" id="KW-1015">Disulfide bond</keyword>